<accession>A0AAE1TLC4</accession>
<sequence>MVEQGVMVERGVMGGGTVVVVEVVEKVEGGGTVVVVEKVEGGRTVVERWRKAREVGLVVVVKGEGGIGGGEMEKGGRWDCDGEGERRRWDCGDGKMEKDVGGTVVVERW</sequence>
<comment type="caution">
    <text evidence="1">The sequence shown here is derived from an EMBL/GenBank/DDBJ whole genome shotgun (WGS) entry which is preliminary data.</text>
</comment>
<name>A0AAE1TLC4_9EUCA</name>
<dbReference type="AlphaFoldDB" id="A0AAE1TLC4"/>
<dbReference type="EMBL" id="JAWZYT010006812">
    <property type="protein sequence ID" value="KAK4287495.1"/>
    <property type="molecule type" value="Genomic_DNA"/>
</dbReference>
<reference evidence="1" key="1">
    <citation type="submission" date="2023-11" db="EMBL/GenBank/DDBJ databases">
        <title>Genome assemblies of two species of porcelain crab, Petrolisthes cinctipes and Petrolisthes manimaculis (Anomura: Porcellanidae).</title>
        <authorList>
            <person name="Angst P."/>
        </authorList>
    </citation>
    <scope>NUCLEOTIDE SEQUENCE</scope>
    <source>
        <strain evidence="1">PB745_02</strain>
        <tissue evidence="1">Gill</tissue>
    </source>
</reference>
<evidence type="ECO:0000313" key="1">
    <source>
        <dbReference type="EMBL" id="KAK4287495.1"/>
    </source>
</evidence>
<evidence type="ECO:0000313" key="2">
    <source>
        <dbReference type="Proteomes" id="UP001292094"/>
    </source>
</evidence>
<protein>
    <submittedName>
        <fullName evidence="1">Uncharacterized protein</fullName>
    </submittedName>
</protein>
<organism evidence="1 2">
    <name type="scientific">Petrolisthes manimaculis</name>
    <dbReference type="NCBI Taxonomy" id="1843537"/>
    <lineage>
        <taxon>Eukaryota</taxon>
        <taxon>Metazoa</taxon>
        <taxon>Ecdysozoa</taxon>
        <taxon>Arthropoda</taxon>
        <taxon>Crustacea</taxon>
        <taxon>Multicrustacea</taxon>
        <taxon>Malacostraca</taxon>
        <taxon>Eumalacostraca</taxon>
        <taxon>Eucarida</taxon>
        <taxon>Decapoda</taxon>
        <taxon>Pleocyemata</taxon>
        <taxon>Anomura</taxon>
        <taxon>Galatheoidea</taxon>
        <taxon>Porcellanidae</taxon>
        <taxon>Petrolisthes</taxon>
    </lineage>
</organism>
<proteinExistence type="predicted"/>
<gene>
    <name evidence="1" type="ORF">Pmani_039438</name>
</gene>
<keyword evidence="2" id="KW-1185">Reference proteome</keyword>
<dbReference type="Proteomes" id="UP001292094">
    <property type="component" value="Unassembled WGS sequence"/>
</dbReference>